<dbReference type="AlphaFoldDB" id="A0A6A7G4E4"/>
<dbReference type="GO" id="GO:0005737">
    <property type="term" value="C:cytoplasm"/>
    <property type="evidence" value="ECO:0007669"/>
    <property type="project" value="TreeGrafter"/>
</dbReference>
<dbReference type="PANTHER" id="PTHR10807:SF110">
    <property type="entry name" value="FI17948P1"/>
    <property type="match status" value="1"/>
</dbReference>
<evidence type="ECO:0000259" key="3">
    <source>
        <dbReference type="PROSITE" id="PS51339"/>
    </source>
</evidence>
<dbReference type="GO" id="GO:0046856">
    <property type="term" value="P:phosphatidylinositol dephosphorylation"/>
    <property type="evidence" value="ECO:0007669"/>
    <property type="project" value="TreeGrafter"/>
</dbReference>
<dbReference type="InterPro" id="IPR029021">
    <property type="entry name" value="Prot-tyrosine_phosphatase-like"/>
</dbReference>
<dbReference type="Pfam" id="PF06602">
    <property type="entry name" value="Myotub-related"/>
    <property type="match status" value="1"/>
</dbReference>
<dbReference type="InterPro" id="IPR030564">
    <property type="entry name" value="Myotubularin"/>
</dbReference>
<feature type="domain" description="Myotubularin phosphatase" evidence="3">
    <location>
        <begin position="1"/>
        <end position="436"/>
    </location>
</feature>
<organism evidence="4">
    <name type="scientific">Hirondellea gigas</name>
    <dbReference type="NCBI Taxonomy" id="1518452"/>
    <lineage>
        <taxon>Eukaryota</taxon>
        <taxon>Metazoa</taxon>
        <taxon>Ecdysozoa</taxon>
        <taxon>Arthropoda</taxon>
        <taxon>Crustacea</taxon>
        <taxon>Multicrustacea</taxon>
        <taxon>Malacostraca</taxon>
        <taxon>Eumalacostraca</taxon>
        <taxon>Peracarida</taxon>
        <taxon>Amphipoda</taxon>
        <taxon>Amphilochidea</taxon>
        <taxon>Lysianassida</taxon>
        <taxon>Lysianassidira</taxon>
        <taxon>Lysianassoidea</taxon>
        <taxon>Lysianassidae</taxon>
        <taxon>Hirondellea</taxon>
    </lineage>
</organism>
<feature type="region of interest" description="Disordered" evidence="2">
    <location>
        <begin position="235"/>
        <end position="272"/>
    </location>
</feature>
<dbReference type="InterPro" id="IPR010569">
    <property type="entry name" value="Myotubularin-like_Pase_dom"/>
</dbReference>
<dbReference type="PANTHER" id="PTHR10807">
    <property type="entry name" value="MYOTUBULARIN-RELATED"/>
    <property type="match status" value="1"/>
</dbReference>
<dbReference type="GO" id="GO:0016020">
    <property type="term" value="C:membrane"/>
    <property type="evidence" value="ECO:0007669"/>
    <property type="project" value="TreeGrafter"/>
</dbReference>
<feature type="compositionally biased region" description="Low complexity" evidence="2">
    <location>
        <begin position="308"/>
        <end position="327"/>
    </location>
</feature>
<name>A0A6A7G4E4_9CRUS</name>
<evidence type="ECO:0000313" key="4">
    <source>
        <dbReference type="EMBL" id="LAC25710.1"/>
    </source>
</evidence>
<feature type="region of interest" description="Disordered" evidence="2">
    <location>
        <begin position="308"/>
        <end position="330"/>
    </location>
</feature>
<comment type="similarity">
    <text evidence="1">Belongs to the protein-tyrosine phosphatase family. Non-receptor class myotubularin subfamily.</text>
</comment>
<evidence type="ECO:0000256" key="1">
    <source>
        <dbReference type="ARBA" id="ARBA00007471"/>
    </source>
</evidence>
<dbReference type="PROSITE" id="PS51339">
    <property type="entry name" value="PPASE_MYOTUBULARIN"/>
    <property type="match status" value="1"/>
</dbReference>
<reference evidence="4" key="1">
    <citation type="submission" date="2017-11" db="EMBL/GenBank/DDBJ databases">
        <title>The sensing device of the deep-sea amphipod.</title>
        <authorList>
            <person name="Kobayashi H."/>
            <person name="Nagahama T."/>
            <person name="Arai W."/>
            <person name="Sasagawa Y."/>
            <person name="Umeda M."/>
            <person name="Hayashi T."/>
            <person name="Nikaido I."/>
            <person name="Watanabe H."/>
            <person name="Oguri K."/>
            <person name="Kitazato H."/>
            <person name="Fujioka K."/>
            <person name="Kido Y."/>
            <person name="Takami H."/>
        </authorList>
    </citation>
    <scope>NUCLEOTIDE SEQUENCE</scope>
    <source>
        <tissue evidence="4">Whole body</tissue>
    </source>
</reference>
<sequence length="499" mass="56090">MENKLVKAIHRSHPERIGPHIVDLDEEMPLPLLLHQAAIRLRNLHLPDSGGSSTGTYLSRFEGTRWLSYVSKTLEVASQAATMISEQNVTVVLQEGSGRDSACVISSLIEVLCDPYARTIRGLHATIAKHWVALGHPFTTRLGHTRQDKQQQGPCFLLFLDCVHQLCVQQPHLLEYTPQYLAALWSAAYCPLYTTFLFNSTNNRHSTINVLKRESRNSCVELWDIWNWWSSCKSQAPTIQPPPSNTNRRGSKLPKNNSISSDKSNGSSTVTSKSDIKGVKLKTFPIEKPSEDCDSQSSVVLNVLTNDSKSVSSSRNSDPNTSNNSTSVRECTKSCRVARRSFLSPLYVHQLFLSLLLPGAIDRIRDPLSVAHHTWDQIRRLLFPQQTSHLPYNTSNPPIYPQLFANDHRPPSKSQLPAPLELDSSIPRLEPWVGLFAQWLPEESYSISGGSSNGDRKLTLPENPHLLFWEIIYEMYDTVDNYLNQPSCSHTATINGLKF</sequence>
<feature type="compositionally biased region" description="Low complexity" evidence="2">
    <location>
        <begin position="256"/>
        <end position="268"/>
    </location>
</feature>
<dbReference type="EMBL" id="IACT01006581">
    <property type="protein sequence ID" value="LAC25710.1"/>
    <property type="molecule type" value="mRNA"/>
</dbReference>
<proteinExistence type="evidence at transcript level"/>
<protein>
    <submittedName>
        <fullName evidence="4">Myotubularin-related protein 10-A-like</fullName>
    </submittedName>
</protein>
<evidence type="ECO:0000256" key="2">
    <source>
        <dbReference type="SAM" id="MobiDB-lite"/>
    </source>
</evidence>
<dbReference type="SUPFAM" id="SSF52799">
    <property type="entry name" value="(Phosphotyrosine protein) phosphatases II"/>
    <property type="match status" value="1"/>
</dbReference>
<accession>A0A6A7G4E4</accession>